<name>A0A0A8YXE7_ARUDO</name>
<sequence>MNLVGYKTKGI</sequence>
<accession>A0A0A8YXE7</accession>
<reference evidence="1" key="1">
    <citation type="submission" date="2014-09" db="EMBL/GenBank/DDBJ databases">
        <authorList>
            <person name="Magalhaes I.L.F."/>
            <person name="Oliveira U."/>
            <person name="Santos F.R."/>
            <person name="Vidigal T.H.D.A."/>
            <person name="Brescovit A.D."/>
            <person name="Santos A.J."/>
        </authorList>
    </citation>
    <scope>NUCLEOTIDE SEQUENCE</scope>
    <source>
        <tissue evidence="1">Shoot tissue taken approximately 20 cm above the soil surface</tissue>
    </source>
</reference>
<protein>
    <submittedName>
        <fullName evidence="1">Uncharacterized protein</fullName>
    </submittedName>
</protein>
<reference evidence="1" key="2">
    <citation type="journal article" date="2015" name="Data Brief">
        <title>Shoot transcriptome of the giant reed, Arundo donax.</title>
        <authorList>
            <person name="Barrero R.A."/>
            <person name="Guerrero F.D."/>
            <person name="Moolhuijzen P."/>
            <person name="Goolsby J.A."/>
            <person name="Tidwell J."/>
            <person name="Bellgard S.E."/>
            <person name="Bellgard M.I."/>
        </authorList>
    </citation>
    <scope>NUCLEOTIDE SEQUENCE</scope>
    <source>
        <tissue evidence="1">Shoot tissue taken approximately 20 cm above the soil surface</tissue>
    </source>
</reference>
<proteinExistence type="predicted"/>
<evidence type="ECO:0000313" key="1">
    <source>
        <dbReference type="EMBL" id="JAD29130.1"/>
    </source>
</evidence>
<organism evidence="1">
    <name type="scientific">Arundo donax</name>
    <name type="common">Giant reed</name>
    <name type="synonym">Donax arundinaceus</name>
    <dbReference type="NCBI Taxonomy" id="35708"/>
    <lineage>
        <taxon>Eukaryota</taxon>
        <taxon>Viridiplantae</taxon>
        <taxon>Streptophyta</taxon>
        <taxon>Embryophyta</taxon>
        <taxon>Tracheophyta</taxon>
        <taxon>Spermatophyta</taxon>
        <taxon>Magnoliopsida</taxon>
        <taxon>Liliopsida</taxon>
        <taxon>Poales</taxon>
        <taxon>Poaceae</taxon>
        <taxon>PACMAD clade</taxon>
        <taxon>Arundinoideae</taxon>
        <taxon>Arundineae</taxon>
        <taxon>Arundo</taxon>
    </lineage>
</organism>
<dbReference type="EMBL" id="GBRH01268765">
    <property type="protein sequence ID" value="JAD29130.1"/>
    <property type="molecule type" value="Transcribed_RNA"/>
</dbReference>